<dbReference type="InterPro" id="IPR027417">
    <property type="entry name" value="P-loop_NTPase"/>
</dbReference>
<proteinExistence type="predicted"/>
<protein>
    <submittedName>
        <fullName evidence="1">Uncharacterized protein</fullName>
    </submittedName>
</protein>
<dbReference type="OrthoDB" id="511599at2759"/>
<sequence>MLVCLEDYKVAQNYETGKITVIWQCARNIRKEVIYIDVSPILDNFVNNLSKFIRFKEYISIIELLMWKIFGSSVSDKPSRFSHILDAFKRGALKYKVKNSKPSVLILDNIDPTSKETFNYLHSKLGIEKKVTNQLIQLLGSQIHDLKEYGNMINGGETFEDDRAFTIWIMIMCYQSQLSLGLNDEG</sequence>
<organism evidence="1 2">
    <name type="scientific">Rhizophagus clarus</name>
    <dbReference type="NCBI Taxonomy" id="94130"/>
    <lineage>
        <taxon>Eukaryota</taxon>
        <taxon>Fungi</taxon>
        <taxon>Fungi incertae sedis</taxon>
        <taxon>Mucoromycota</taxon>
        <taxon>Glomeromycotina</taxon>
        <taxon>Glomeromycetes</taxon>
        <taxon>Glomerales</taxon>
        <taxon>Glomeraceae</taxon>
        <taxon>Rhizophagus</taxon>
    </lineage>
</organism>
<accession>A0A8H3L903</accession>
<comment type="caution">
    <text evidence="1">The sequence shown here is derived from an EMBL/GenBank/DDBJ whole genome shotgun (WGS) entry which is preliminary data.</text>
</comment>
<evidence type="ECO:0000313" key="2">
    <source>
        <dbReference type="Proteomes" id="UP000615446"/>
    </source>
</evidence>
<evidence type="ECO:0000313" key="1">
    <source>
        <dbReference type="EMBL" id="GES81314.1"/>
    </source>
</evidence>
<gene>
    <name evidence="1" type="ORF">RCL2_000856600</name>
</gene>
<dbReference type="EMBL" id="BLAL01000054">
    <property type="protein sequence ID" value="GES81314.1"/>
    <property type="molecule type" value="Genomic_DNA"/>
</dbReference>
<name>A0A8H3L903_9GLOM</name>
<dbReference type="AlphaFoldDB" id="A0A8H3L903"/>
<reference evidence="1" key="1">
    <citation type="submission" date="2019-10" db="EMBL/GenBank/DDBJ databases">
        <title>Conservation and host-specific expression of non-tandemly repeated heterogenous ribosome RNA gene in arbuscular mycorrhizal fungi.</title>
        <authorList>
            <person name="Maeda T."/>
            <person name="Kobayashi Y."/>
            <person name="Nakagawa T."/>
            <person name="Ezawa T."/>
            <person name="Yamaguchi K."/>
            <person name="Bino T."/>
            <person name="Nishimoto Y."/>
            <person name="Shigenobu S."/>
            <person name="Kawaguchi M."/>
        </authorList>
    </citation>
    <scope>NUCLEOTIDE SEQUENCE</scope>
    <source>
        <strain evidence="1">HR1</strain>
    </source>
</reference>
<dbReference type="Proteomes" id="UP000615446">
    <property type="component" value="Unassembled WGS sequence"/>
</dbReference>
<dbReference type="SUPFAM" id="SSF52540">
    <property type="entry name" value="P-loop containing nucleoside triphosphate hydrolases"/>
    <property type="match status" value="1"/>
</dbReference>